<accession>A0A0R3U0U7</accession>
<dbReference type="WBParaSite" id="HNAJ_0001374601-mRNA-1">
    <property type="protein sequence ID" value="HNAJ_0001374601-mRNA-1"/>
    <property type="gene ID" value="HNAJ_0001374601"/>
</dbReference>
<keyword evidence="3" id="KW-1185">Reference proteome</keyword>
<keyword evidence="1" id="KW-0812">Transmembrane</keyword>
<gene>
    <name evidence="2" type="ORF">HNAJ_LOCUS13720</name>
</gene>
<sequence length="89" mass="9962">MFCVHTRTHPVWTRRTRNRVSRVYPLPPNLSKLTILRSDSFLIIPVSALPIFALFNARFCQTHFLVCSLVKAASNHLKAAGTSVALVDA</sequence>
<feature type="transmembrane region" description="Helical" evidence="1">
    <location>
        <begin position="35"/>
        <end position="55"/>
    </location>
</feature>
<keyword evidence="1" id="KW-0472">Membrane</keyword>
<evidence type="ECO:0000313" key="4">
    <source>
        <dbReference type="WBParaSite" id="HNAJ_0001374601-mRNA-1"/>
    </source>
</evidence>
<evidence type="ECO:0000256" key="1">
    <source>
        <dbReference type="SAM" id="Phobius"/>
    </source>
</evidence>
<dbReference type="AlphaFoldDB" id="A0A0R3U0U7"/>
<reference evidence="2 3" key="2">
    <citation type="submission" date="2018-11" db="EMBL/GenBank/DDBJ databases">
        <authorList>
            <consortium name="Pathogen Informatics"/>
        </authorList>
    </citation>
    <scope>NUCLEOTIDE SEQUENCE [LARGE SCALE GENOMIC DNA]</scope>
</reference>
<keyword evidence="1" id="KW-1133">Transmembrane helix</keyword>
<name>A0A0R3U0U7_RODNA</name>
<reference evidence="4" key="1">
    <citation type="submission" date="2017-02" db="UniProtKB">
        <authorList>
            <consortium name="WormBaseParasite"/>
        </authorList>
    </citation>
    <scope>IDENTIFICATION</scope>
</reference>
<protein>
    <submittedName>
        <fullName evidence="2 4">Uncharacterized protein</fullName>
    </submittedName>
</protein>
<evidence type="ECO:0000313" key="2">
    <source>
        <dbReference type="EMBL" id="VDO16843.1"/>
    </source>
</evidence>
<evidence type="ECO:0000313" key="3">
    <source>
        <dbReference type="Proteomes" id="UP000278807"/>
    </source>
</evidence>
<organism evidence="4">
    <name type="scientific">Rodentolepis nana</name>
    <name type="common">Dwarf tapeworm</name>
    <name type="synonym">Hymenolepis nana</name>
    <dbReference type="NCBI Taxonomy" id="102285"/>
    <lineage>
        <taxon>Eukaryota</taxon>
        <taxon>Metazoa</taxon>
        <taxon>Spiralia</taxon>
        <taxon>Lophotrochozoa</taxon>
        <taxon>Platyhelminthes</taxon>
        <taxon>Cestoda</taxon>
        <taxon>Eucestoda</taxon>
        <taxon>Cyclophyllidea</taxon>
        <taxon>Hymenolepididae</taxon>
        <taxon>Rodentolepis</taxon>
    </lineage>
</organism>
<dbReference type="EMBL" id="UZAE01015956">
    <property type="protein sequence ID" value="VDO16843.1"/>
    <property type="molecule type" value="Genomic_DNA"/>
</dbReference>
<dbReference type="Proteomes" id="UP000278807">
    <property type="component" value="Unassembled WGS sequence"/>
</dbReference>
<proteinExistence type="predicted"/>